<dbReference type="FunFam" id="1.20.5.110:FF:000004">
    <property type="entry name" value="Vesicle-associated membrane protein 7"/>
    <property type="match status" value="1"/>
</dbReference>
<dbReference type="GO" id="GO:0006906">
    <property type="term" value="P:vesicle fusion"/>
    <property type="evidence" value="ECO:0007669"/>
    <property type="project" value="TreeGrafter"/>
</dbReference>
<dbReference type="PANTHER" id="PTHR21136:SF168">
    <property type="entry name" value="VESICLE-ASSOCIATED MEMBRANE PROTEIN 9"/>
    <property type="match status" value="1"/>
</dbReference>
<dbReference type="InterPro" id="IPR042855">
    <property type="entry name" value="V_SNARE_CC"/>
</dbReference>
<dbReference type="GO" id="GO:0006887">
    <property type="term" value="P:exocytosis"/>
    <property type="evidence" value="ECO:0007669"/>
    <property type="project" value="TreeGrafter"/>
</dbReference>
<comment type="similarity">
    <text evidence="2">Belongs to the synaptobrevin family.</text>
</comment>
<evidence type="ECO:0000256" key="12">
    <source>
        <dbReference type="ARBA" id="ARBA00037875"/>
    </source>
</evidence>
<dbReference type="InterPro" id="IPR051097">
    <property type="entry name" value="Synaptobrevin-like_transport"/>
</dbReference>
<dbReference type="PANTHER" id="PTHR21136">
    <property type="entry name" value="SNARE PROTEINS"/>
    <property type="match status" value="1"/>
</dbReference>
<dbReference type="InterPro" id="IPR011012">
    <property type="entry name" value="Longin-like_dom_sf"/>
</dbReference>
<evidence type="ECO:0000259" key="19">
    <source>
        <dbReference type="PROSITE" id="PS50859"/>
    </source>
</evidence>
<organism evidence="21 22">
    <name type="scientific">Pinctada imbricata</name>
    <name type="common">Atlantic pearl-oyster</name>
    <name type="synonym">Pinctada martensii</name>
    <dbReference type="NCBI Taxonomy" id="66713"/>
    <lineage>
        <taxon>Eukaryota</taxon>
        <taxon>Metazoa</taxon>
        <taxon>Spiralia</taxon>
        <taxon>Lophotrochozoa</taxon>
        <taxon>Mollusca</taxon>
        <taxon>Bivalvia</taxon>
        <taxon>Autobranchia</taxon>
        <taxon>Pteriomorphia</taxon>
        <taxon>Pterioida</taxon>
        <taxon>Pterioidea</taxon>
        <taxon>Pteriidae</taxon>
        <taxon>Pinctada</taxon>
    </lineage>
</organism>
<evidence type="ECO:0000313" key="21">
    <source>
        <dbReference type="EMBL" id="KAK3090721.1"/>
    </source>
</evidence>
<dbReference type="Proteomes" id="UP001186944">
    <property type="component" value="Unassembled WGS sequence"/>
</dbReference>
<gene>
    <name evidence="21" type="ORF">FSP39_014088</name>
</gene>
<dbReference type="GO" id="GO:0015031">
    <property type="term" value="P:protein transport"/>
    <property type="evidence" value="ECO:0007669"/>
    <property type="project" value="UniProtKB-KW"/>
</dbReference>
<dbReference type="InterPro" id="IPR010908">
    <property type="entry name" value="Longin_dom"/>
</dbReference>
<dbReference type="FunFam" id="3.30.450.50:FF:000015">
    <property type="entry name" value="Synaptobrevin 2 isoform 1"/>
    <property type="match status" value="1"/>
</dbReference>
<feature type="coiled-coil region" evidence="16">
    <location>
        <begin position="198"/>
        <end position="228"/>
    </location>
</feature>
<protein>
    <recommendedName>
        <fullName evidence="13">Vesicle-associated membrane protein 7</fullName>
    </recommendedName>
    <alternativeName>
        <fullName evidence="14">Synaptobrevin-like protein 1</fullName>
    </alternativeName>
</protein>
<evidence type="ECO:0000259" key="20">
    <source>
        <dbReference type="PROSITE" id="PS50892"/>
    </source>
</evidence>
<evidence type="ECO:0000256" key="2">
    <source>
        <dbReference type="ARBA" id="ARBA00008025"/>
    </source>
</evidence>
<dbReference type="PRINTS" id="PR00219">
    <property type="entry name" value="SYNAPTOBREVN"/>
</dbReference>
<dbReference type="Gene3D" id="3.30.450.50">
    <property type="entry name" value="Longin domain"/>
    <property type="match status" value="1"/>
</dbReference>
<dbReference type="PROSITE" id="PS50892">
    <property type="entry name" value="V_SNARE"/>
    <property type="match status" value="1"/>
</dbReference>
<keyword evidence="3" id="KW-0813">Transport</keyword>
<dbReference type="Gene3D" id="1.20.5.110">
    <property type="match status" value="1"/>
</dbReference>
<evidence type="ECO:0000256" key="15">
    <source>
        <dbReference type="PROSITE-ProRule" id="PRU00290"/>
    </source>
</evidence>
<evidence type="ECO:0000256" key="7">
    <source>
        <dbReference type="ARBA" id="ARBA00023136"/>
    </source>
</evidence>
<dbReference type="GO" id="GO:0005765">
    <property type="term" value="C:lysosomal membrane"/>
    <property type="evidence" value="ECO:0007669"/>
    <property type="project" value="UniProtKB-SubCell"/>
</dbReference>
<reference evidence="21" key="1">
    <citation type="submission" date="2019-08" db="EMBL/GenBank/DDBJ databases">
        <title>The improved chromosome-level genome for the pearl oyster Pinctada fucata martensii using PacBio sequencing and Hi-C.</title>
        <authorList>
            <person name="Zheng Z."/>
        </authorList>
    </citation>
    <scope>NUCLEOTIDE SEQUENCE</scope>
    <source>
        <strain evidence="21">ZZ-2019</strain>
        <tissue evidence="21">Adductor muscle</tissue>
    </source>
</reference>
<evidence type="ECO:0000256" key="3">
    <source>
        <dbReference type="ARBA" id="ARBA00022448"/>
    </source>
</evidence>
<evidence type="ECO:0000256" key="17">
    <source>
        <dbReference type="SAM" id="MobiDB-lite"/>
    </source>
</evidence>
<evidence type="ECO:0000256" key="6">
    <source>
        <dbReference type="ARBA" id="ARBA00022989"/>
    </source>
</evidence>
<feature type="domain" description="V-SNARE coiled-coil homology" evidence="20">
    <location>
        <begin position="179"/>
        <end position="239"/>
    </location>
</feature>
<dbReference type="SUPFAM" id="SSF64356">
    <property type="entry name" value="SNARE-like"/>
    <property type="match status" value="1"/>
</dbReference>
<dbReference type="GO" id="GO:0031902">
    <property type="term" value="C:late endosome membrane"/>
    <property type="evidence" value="ECO:0007669"/>
    <property type="project" value="UniProtKB-SubCell"/>
</dbReference>
<accession>A0AA88Y780</accession>
<dbReference type="Pfam" id="PF13774">
    <property type="entry name" value="Longin"/>
    <property type="match status" value="1"/>
</dbReference>
<keyword evidence="6 18" id="KW-1133">Transmembrane helix</keyword>
<evidence type="ECO:0000256" key="10">
    <source>
        <dbReference type="ARBA" id="ARBA00037845"/>
    </source>
</evidence>
<dbReference type="InterPro" id="IPR001388">
    <property type="entry name" value="Synaptobrevin-like"/>
</dbReference>
<dbReference type="GO" id="GO:0005794">
    <property type="term" value="C:Golgi apparatus"/>
    <property type="evidence" value="ECO:0007669"/>
    <property type="project" value="UniProtKB-SubCell"/>
</dbReference>
<dbReference type="GO" id="GO:0000149">
    <property type="term" value="F:SNARE binding"/>
    <property type="evidence" value="ECO:0007669"/>
    <property type="project" value="TreeGrafter"/>
</dbReference>
<evidence type="ECO:0000256" key="8">
    <source>
        <dbReference type="ARBA" id="ARBA00037801"/>
    </source>
</evidence>
<keyword evidence="7 18" id="KW-0472">Membrane</keyword>
<sequence>MQKHRADKHRKRRKRDNAQHRNIKHKGLHIIQRDQSATDADLDGHLPRKLQKMTITYSCISRGNTILCSHQIGEGNFENVVTSMLPNMPTRNDGKTTYKSDNYLFHCVIENGMIYMCAANPDFAKRQAYAFLAEIKRKFQSGTLAMQAVSAGPHEMDSEFSFVFSQNMEKFSKPGAGDNVSALRSQVDEVKDVMTQNIERVLERGERLENLIDKTEELESSAATFQKTAKRIQRKYWWSNLKMKIILGVVVFVILVIVVVLILYGAHVFEGKTTPSPPAVTSTASPVG</sequence>
<dbReference type="CDD" id="cd15868">
    <property type="entry name" value="R-SNARE_VAMP8"/>
    <property type="match status" value="1"/>
</dbReference>
<feature type="domain" description="Longin" evidence="19">
    <location>
        <begin position="59"/>
        <end position="164"/>
    </location>
</feature>
<keyword evidence="15 16" id="KW-0175">Coiled coil</keyword>
<evidence type="ECO:0000313" key="22">
    <source>
        <dbReference type="Proteomes" id="UP001186944"/>
    </source>
</evidence>
<feature type="transmembrane region" description="Helical" evidence="18">
    <location>
        <begin position="245"/>
        <end position="266"/>
    </location>
</feature>
<keyword evidence="4 18" id="KW-0812">Transmembrane</keyword>
<dbReference type="EMBL" id="VSWD01000010">
    <property type="protein sequence ID" value="KAK3090721.1"/>
    <property type="molecule type" value="Genomic_DNA"/>
</dbReference>
<dbReference type="GO" id="GO:0030658">
    <property type="term" value="C:transport vesicle membrane"/>
    <property type="evidence" value="ECO:0007669"/>
    <property type="project" value="UniProtKB-SubCell"/>
</dbReference>
<dbReference type="GO" id="GO:0030670">
    <property type="term" value="C:phagocytic vesicle membrane"/>
    <property type="evidence" value="ECO:0007669"/>
    <property type="project" value="UniProtKB-SubCell"/>
</dbReference>
<comment type="subcellular location">
    <subcellularLocation>
        <location evidence="12">Cytoplasmic vesicle</location>
        <location evidence="12">Phagosome membrane</location>
        <topology evidence="12">Single-pass type IV membrane protein</topology>
    </subcellularLocation>
    <subcellularLocation>
        <location evidence="9">Cytoplasmic vesicle</location>
        <location evidence="9">Secretory vesicle membrane</location>
        <topology evidence="9">Single-pass type IV membrane protein</topology>
    </subcellularLocation>
    <subcellularLocation>
        <location evidence="1">Endoplasmic reticulum membrane</location>
        <topology evidence="1">Single-pass type IV membrane protein</topology>
    </subcellularLocation>
    <subcellularLocation>
        <location evidence="8">Golgi apparatus</location>
        <location evidence="8">trans-Golgi network membrane</location>
        <topology evidence="8">Single-pass type IV membrane protein</topology>
    </subcellularLocation>
    <subcellularLocation>
        <location evidence="10">Late endosome membrane</location>
        <topology evidence="10">Single-pass type IV membrane protein</topology>
    </subcellularLocation>
    <subcellularLocation>
        <location evidence="11">Lysosome membrane</location>
        <topology evidence="11">Single-pass type IV membrane protein</topology>
    </subcellularLocation>
</comment>
<evidence type="ECO:0000256" key="18">
    <source>
        <dbReference type="SAM" id="Phobius"/>
    </source>
</evidence>
<dbReference type="GO" id="GO:0031201">
    <property type="term" value="C:SNARE complex"/>
    <property type="evidence" value="ECO:0007669"/>
    <property type="project" value="TreeGrafter"/>
</dbReference>
<dbReference type="GO" id="GO:0005789">
    <property type="term" value="C:endoplasmic reticulum membrane"/>
    <property type="evidence" value="ECO:0007669"/>
    <property type="project" value="UniProtKB-SubCell"/>
</dbReference>
<evidence type="ECO:0000256" key="16">
    <source>
        <dbReference type="SAM" id="Coils"/>
    </source>
</evidence>
<comment type="caution">
    <text evidence="21">The sequence shown here is derived from an EMBL/GenBank/DDBJ whole genome shotgun (WGS) entry which is preliminary data.</text>
</comment>
<evidence type="ECO:0000256" key="13">
    <source>
        <dbReference type="ARBA" id="ARBA00039269"/>
    </source>
</evidence>
<evidence type="ECO:0000256" key="1">
    <source>
        <dbReference type="ARBA" id="ARBA00004163"/>
    </source>
</evidence>
<dbReference type="GO" id="GO:0005484">
    <property type="term" value="F:SNAP receptor activity"/>
    <property type="evidence" value="ECO:0007669"/>
    <property type="project" value="TreeGrafter"/>
</dbReference>
<feature type="region of interest" description="Disordered" evidence="17">
    <location>
        <begin position="1"/>
        <end position="23"/>
    </location>
</feature>
<dbReference type="SUPFAM" id="SSF58038">
    <property type="entry name" value="SNARE fusion complex"/>
    <property type="match status" value="1"/>
</dbReference>
<proteinExistence type="inferred from homology"/>
<evidence type="ECO:0000256" key="4">
    <source>
        <dbReference type="ARBA" id="ARBA00022692"/>
    </source>
</evidence>
<dbReference type="AlphaFoldDB" id="A0AA88Y780"/>
<name>A0AA88Y780_PINIB</name>
<evidence type="ECO:0000256" key="11">
    <source>
        <dbReference type="ARBA" id="ARBA00037863"/>
    </source>
</evidence>
<dbReference type="SMART" id="SM01270">
    <property type="entry name" value="Longin"/>
    <property type="match status" value="1"/>
</dbReference>
<keyword evidence="22" id="KW-1185">Reference proteome</keyword>
<evidence type="ECO:0000256" key="14">
    <source>
        <dbReference type="ARBA" id="ARBA00042194"/>
    </source>
</evidence>
<dbReference type="PROSITE" id="PS50859">
    <property type="entry name" value="LONGIN"/>
    <property type="match status" value="1"/>
</dbReference>
<dbReference type="Pfam" id="PF00957">
    <property type="entry name" value="Synaptobrevin"/>
    <property type="match status" value="1"/>
</dbReference>
<dbReference type="PROSITE" id="PS00417">
    <property type="entry name" value="SYNAPTOBREVIN"/>
    <property type="match status" value="1"/>
</dbReference>
<keyword evidence="5" id="KW-0653">Protein transport</keyword>
<evidence type="ECO:0000256" key="5">
    <source>
        <dbReference type="ARBA" id="ARBA00022927"/>
    </source>
</evidence>
<dbReference type="CDD" id="cd14824">
    <property type="entry name" value="Longin"/>
    <property type="match status" value="1"/>
</dbReference>
<evidence type="ECO:0000256" key="9">
    <source>
        <dbReference type="ARBA" id="ARBA00037803"/>
    </source>
</evidence>